<sequence>MPQQPQKPHTTSSFPLKMSSKAPKNKKSFRTASYDNKPGQSSGAQSPAERAQKFLDRYNQCISGKAIGKDNPLTSNERKLNQCLVVTSNADKENGMTIVNKSVEETIKYGKQGQADVAAVNSILSQFQAPEVKEEDLSDRLSKHTRGLNFIGVGIKDNPCLTIFSEQFGALPQDSPLHPLLQDLNSDMRLTILRNRNDEAFEKKIYPDFEPFEQKTIPDPKDDTKTIEKEALLCWFDGDLPVPTLPWMKMPDNTIAQKVDADGEVIPAEQRYGSLPVEQYFASTEDYHLYMTIFMVKDHYHQEAMIEKVFNWVNLHRAKAVEKEKGNGWSLRIKVPNIPGVSTPKVPDTTRFTVQFAYVDMEKRVTDQFQGVVAEVETKRSCFVLEFYTLKDDVIAWQDGGEFEVRLIMHTNPEPAKTQFAALQKIADLPNNRIVQLVLGYNFDACKYTTTPLADKLQNIPETDALELLNILNAAKLNPLQFKAFNSVFLGTKGASFLQGPPGTGKSHLIAMVAICANVL</sequence>
<organism evidence="2 3">
    <name type="scientific">Cudoniella acicularis</name>
    <dbReference type="NCBI Taxonomy" id="354080"/>
    <lineage>
        <taxon>Eukaryota</taxon>
        <taxon>Fungi</taxon>
        <taxon>Dikarya</taxon>
        <taxon>Ascomycota</taxon>
        <taxon>Pezizomycotina</taxon>
        <taxon>Leotiomycetes</taxon>
        <taxon>Helotiales</taxon>
        <taxon>Tricladiaceae</taxon>
        <taxon>Cudoniella</taxon>
    </lineage>
</organism>
<feature type="compositionally biased region" description="Polar residues" evidence="1">
    <location>
        <begin position="30"/>
        <end position="45"/>
    </location>
</feature>
<dbReference type="OrthoDB" id="3564945at2759"/>
<dbReference type="InterPro" id="IPR027417">
    <property type="entry name" value="P-loop_NTPase"/>
</dbReference>
<dbReference type="Proteomes" id="UP000566819">
    <property type="component" value="Unassembled WGS sequence"/>
</dbReference>
<protein>
    <recommendedName>
        <fullName evidence="4">DNA2/NAM7 helicase helicase domain-containing protein</fullName>
    </recommendedName>
</protein>
<gene>
    <name evidence="2" type="ORF">G7Y89_g14510</name>
</gene>
<evidence type="ECO:0000313" key="2">
    <source>
        <dbReference type="EMBL" id="KAF4621639.1"/>
    </source>
</evidence>
<feature type="region of interest" description="Disordered" evidence="1">
    <location>
        <begin position="1"/>
        <end position="50"/>
    </location>
</feature>
<dbReference type="SUPFAM" id="SSF52540">
    <property type="entry name" value="P-loop containing nucleoside triphosphate hydrolases"/>
    <property type="match status" value="1"/>
</dbReference>
<accession>A0A8H4R3H7</accession>
<proteinExistence type="predicted"/>
<reference evidence="2 3" key="1">
    <citation type="submission" date="2020-03" db="EMBL/GenBank/DDBJ databases">
        <title>Draft Genome Sequence of Cudoniella acicularis.</title>
        <authorList>
            <person name="Buettner E."/>
            <person name="Kellner H."/>
        </authorList>
    </citation>
    <scope>NUCLEOTIDE SEQUENCE [LARGE SCALE GENOMIC DNA]</scope>
    <source>
        <strain evidence="2 3">DSM 108380</strain>
    </source>
</reference>
<dbReference type="AlphaFoldDB" id="A0A8H4R3H7"/>
<feature type="compositionally biased region" description="Polar residues" evidence="1">
    <location>
        <begin position="1"/>
        <end position="14"/>
    </location>
</feature>
<evidence type="ECO:0000256" key="1">
    <source>
        <dbReference type="SAM" id="MobiDB-lite"/>
    </source>
</evidence>
<keyword evidence="3" id="KW-1185">Reference proteome</keyword>
<dbReference type="Gene3D" id="3.40.50.300">
    <property type="entry name" value="P-loop containing nucleotide triphosphate hydrolases"/>
    <property type="match status" value="1"/>
</dbReference>
<comment type="caution">
    <text evidence="2">The sequence shown here is derived from an EMBL/GenBank/DDBJ whole genome shotgun (WGS) entry which is preliminary data.</text>
</comment>
<name>A0A8H4R3H7_9HELO</name>
<evidence type="ECO:0000313" key="3">
    <source>
        <dbReference type="Proteomes" id="UP000566819"/>
    </source>
</evidence>
<evidence type="ECO:0008006" key="4">
    <source>
        <dbReference type="Google" id="ProtNLM"/>
    </source>
</evidence>
<dbReference type="EMBL" id="JAAMPI010001939">
    <property type="protein sequence ID" value="KAF4621639.1"/>
    <property type="molecule type" value="Genomic_DNA"/>
</dbReference>